<dbReference type="RefSeq" id="WP_183384707.1">
    <property type="nucleotide sequence ID" value="NZ_JACHXR010000010.1"/>
</dbReference>
<dbReference type="SMART" id="SM00740">
    <property type="entry name" value="PASTA"/>
    <property type="match status" value="4"/>
</dbReference>
<protein>
    <submittedName>
        <fullName evidence="3">Beta-lactam-binding protein with PASTA domain</fullName>
    </submittedName>
</protein>
<feature type="coiled-coil region" evidence="1">
    <location>
        <begin position="72"/>
        <end position="99"/>
    </location>
</feature>
<dbReference type="EMBL" id="JACHXR010000010">
    <property type="protein sequence ID" value="MBB3232260.1"/>
    <property type="molecule type" value="Genomic_DNA"/>
</dbReference>
<comment type="caution">
    <text evidence="3">The sequence shown here is derived from an EMBL/GenBank/DDBJ whole genome shotgun (WGS) entry which is preliminary data.</text>
</comment>
<accession>A0A7W5EWR9</accession>
<gene>
    <name evidence="3" type="ORF">FHR97_003128</name>
</gene>
<evidence type="ECO:0000313" key="4">
    <source>
        <dbReference type="Proteomes" id="UP000518892"/>
    </source>
</evidence>
<feature type="domain" description="PASTA" evidence="2">
    <location>
        <begin position="401"/>
        <end position="465"/>
    </location>
</feature>
<dbReference type="AlphaFoldDB" id="A0A7W5EWR9"/>
<proteinExistence type="predicted"/>
<organism evidence="3 4">
    <name type="scientific">Halomonas stenophila</name>
    <dbReference type="NCBI Taxonomy" id="795312"/>
    <lineage>
        <taxon>Bacteria</taxon>
        <taxon>Pseudomonadati</taxon>
        <taxon>Pseudomonadota</taxon>
        <taxon>Gammaproteobacteria</taxon>
        <taxon>Oceanospirillales</taxon>
        <taxon>Halomonadaceae</taxon>
        <taxon>Halomonas</taxon>
    </lineage>
</organism>
<feature type="domain" description="PASTA" evidence="2">
    <location>
        <begin position="261"/>
        <end position="326"/>
    </location>
</feature>
<evidence type="ECO:0000256" key="1">
    <source>
        <dbReference type="SAM" id="Coils"/>
    </source>
</evidence>
<keyword evidence="4" id="KW-1185">Reference proteome</keyword>
<keyword evidence="1" id="KW-0175">Coiled coil</keyword>
<sequence length="467" mass="50089">MAKAYSDSIPDQMGSDLDEAFEKARLQHRARREAAQAATARAARWGGFVRDPGYTDTLVWRSVSLAQAKGAEESAAEELQEAHATMKRLSARSNKEEARIFGHVESPTGGGEADLIDSEGCTIATSPIDKLGYYAVVTEATGESARIEIRDAQGQLAVLDGRPVELTPGLMARRDFTSGRCGKVEPAPGEPDEQVEIPDLIGETAADARAALGELGDFRISYDESYSDDAPAETVIAQAPDPGRTLMPGGLVLLGISLGPEPQQTMPDLVGRSEEEARKGLAELRYSAVQFSQVVDRKNAGRVVKQTPEAGAAVGEDTEIRLCMGVAARLMPDLVGRTRKEALEVLVPDYVDAPTIREEPGDGPADIVLEQDPKAGEAVGDARVTLVISIGRREEENGEEKVPTMPDVSGKTRAQALKLLKAEGIEEAEFDEKAARRRGARVVEQTPPAGKPLKSSLRVKLTFAKPE</sequence>
<feature type="domain" description="PASTA" evidence="2">
    <location>
        <begin position="192"/>
        <end position="258"/>
    </location>
</feature>
<evidence type="ECO:0000259" key="2">
    <source>
        <dbReference type="PROSITE" id="PS51178"/>
    </source>
</evidence>
<dbReference type="CDD" id="cd06577">
    <property type="entry name" value="PASTA_pknB"/>
    <property type="match status" value="3"/>
</dbReference>
<name>A0A7W5EWR9_9GAMM</name>
<dbReference type="SUPFAM" id="SSF54184">
    <property type="entry name" value="Penicillin-binding protein 2x (pbp-2x), c-terminal domain"/>
    <property type="match status" value="2"/>
</dbReference>
<dbReference type="InterPro" id="IPR005543">
    <property type="entry name" value="PASTA_dom"/>
</dbReference>
<reference evidence="3 4" key="1">
    <citation type="submission" date="2020-08" db="EMBL/GenBank/DDBJ databases">
        <title>Genomic Encyclopedia of Type Strains, Phase III (KMG-III): the genomes of soil and plant-associated and newly described type strains.</title>
        <authorList>
            <person name="Whitman W."/>
        </authorList>
    </citation>
    <scope>NUCLEOTIDE SEQUENCE [LARGE SCALE GENOMIC DNA]</scope>
    <source>
        <strain evidence="3 4">CECT 7744</strain>
    </source>
</reference>
<dbReference type="Gene3D" id="3.30.10.20">
    <property type="match status" value="4"/>
</dbReference>
<dbReference type="PROSITE" id="PS51178">
    <property type="entry name" value="PASTA"/>
    <property type="match status" value="3"/>
</dbReference>
<evidence type="ECO:0000313" key="3">
    <source>
        <dbReference type="EMBL" id="MBB3232260.1"/>
    </source>
</evidence>
<dbReference type="Pfam" id="PF03793">
    <property type="entry name" value="PASTA"/>
    <property type="match status" value="4"/>
</dbReference>
<dbReference type="Proteomes" id="UP000518892">
    <property type="component" value="Unassembled WGS sequence"/>
</dbReference>